<reference evidence="12" key="2">
    <citation type="submission" date="2019-06" db="EMBL/GenBank/DDBJ databases">
        <title>Genomics analysis of Aphanomyces spp. identifies a new class of oomycete effector associated with host adaptation.</title>
        <authorList>
            <person name="Gaulin E."/>
        </authorList>
    </citation>
    <scope>NUCLEOTIDE SEQUENCE</scope>
    <source>
        <strain evidence="12">CBS 578.67</strain>
    </source>
</reference>
<keyword evidence="3" id="KW-0677">Repeat</keyword>
<sequence>MIGGKNAGAHCRESAKMVDLAVKDEPRWKEWASDDEDEAFLDDPGLVSDDGEDDLKYLDDRGMDKVHMCEDCGAVFSKAAHLTQHKLSHQAKSFMCPVDGCEKMYTRKDHLNRHVKMEHMDAPEFKCSMCGAAFKYKHGLTRHLEEKHIETPDKPYRCGVCQQAFKKKTQLQQHTFVHTGALPFPCDQCDDRFMKKYLLDQHKLRKHVVVASVVTVDFNAERSSDLSLDLRETPVPCAVCGQVLANRRGLAGHMKVHSPKDFACPDCDNVYSTQPNLNRHRRAVHTAATGFPCEQCDRVFAYKHVLAKHVERLHRPDGAPPPVRKRKRIVLDDAEIRRRLVG</sequence>
<dbReference type="EMBL" id="CAADRA010005392">
    <property type="protein sequence ID" value="VFT89339.1"/>
    <property type="molecule type" value="Genomic_DNA"/>
</dbReference>
<dbReference type="GO" id="GO:0000977">
    <property type="term" value="F:RNA polymerase II transcription regulatory region sequence-specific DNA binding"/>
    <property type="evidence" value="ECO:0007669"/>
    <property type="project" value="TreeGrafter"/>
</dbReference>
<feature type="domain" description="C2H2-type" evidence="11">
    <location>
        <begin position="184"/>
        <end position="207"/>
    </location>
</feature>
<accession>A0A485KVR7</accession>
<dbReference type="GO" id="GO:0000981">
    <property type="term" value="F:DNA-binding transcription factor activity, RNA polymerase II-specific"/>
    <property type="evidence" value="ECO:0007669"/>
    <property type="project" value="TreeGrafter"/>
</dbReference>
<dbReference type="PROSITE" id="PS50157">
    <property type="entry name" value="ZINC_FINGER_C2H2_2"/>
    <property type="match status" value="8"/>
</dbReference>
<dbReference type="Gene3D" id="3.30.160.60">
    <property type="entry name" value="Classic Zinc Finger"/>
    <property type="match status" value="4"/>
</dbReference>
<feature type="domain" description="C2H2-type" evidence="11">
    <location>
        <begin position="94"/>
        <end position="124"/>
    </location>
</feature>
<dbReference type="InterPro" id="IPR013087">
    <property type="entry name" value="Znf_C2H2_type"/>
</dbReference>
<proteinExistence type="predicted"/>
<keyword evidence="14" id="KW-1185">Reference proteome</keyword>
<evidence type="ECO:0000313" key="13">
    <source>
        <dbReference type="EMBL" id="VFT89339.1"/>
    </source>
</evidence>
<keyword evidence="4 10" id="KW-0863">Zinc-finger</keyword>
<feature type="domain" description="C2H2-type" evidence="11">
    <location>
        <begin position="67"/>
        <end position="94"/>
    </location>
</feature>
<dbReference type="EMBL" id="VJMH01005371">
    <property type="protein sequence ID" value="KAF0696767.1"/>
    <property type="molecule type" value="Genomic_DNA"/>
</dbReference>
<dbReference type="Pfam" id="PF00096">
    <property type="entry name" value="zf-C2H2"/>
    <property type="match status" value="6"/>
</dbReference>
<evidence type="ECO:0000313" key="14">
    <source>
        <dbReference type="Proteomes" id="UP000332933"/>
    </source>
</evidence>
<dbReference type="PANTHER" id="PTHR24381">
    <property type="entry name" value="ZINC FINGER PROTEIN"/>
    <property type="match status" value="1"/>
</dbReference>
<dbReference type="SUPFAM" id="SSF57667">
    <property type="entry name" value="beta-beta-alpha zinc fingers"/>
    <property type="match status" value="4"/>
</dbReference>
<evidence type="ECO:0000256" key="1">
    <source>
        <dbReference type="ARBA" id="ARBA00004123"/>
    </source>
</evidence>
<dbReference type="GO" id="GO:0008270">
    <property type="term" value="F:zinc ion binding"/>
    <property type="evidence" value="ECO:0007669"/>
    <property type="project" value="UniProtKB-KW"/>
</dbReference>
<evidence type="ECO:0000256" key="2">
    <source>
        <dbReference type="ARBA" id="ARBA00022723"/>
    </source>
</evidence>
<feature type="domain" description="C2H2-type" evidence="11">
    <location>
        <begin position="262"/>
        <end position="290"/>
    </location>
</feature>
<feature type="domain" description="C2H2-type" evidence="11">
    <location>
        <begin position="156"/>
        <end position="183"/>
    </location>
</feature>
<keyword evidence="7" id="KW-0238">DNA-binding</keyword>
<feature type="domain" description="C2H2-type" evidence="11">
    <location>
        <begin position="125"/>
        <end position="155"/>
    </location>
</feature>
<feature type="domain" description="C2H2-type" evidence="11">
    <location>
        <begin position="235"/>
        <end position="262"/>
    </location>
</feature>
<evidence type="ECO:0000256" key="4">
    <source>
        <dbReference type="ARBA" id="ARBA00022771"/>
    </source>
</evidence>
<evidence type="ECO:0000256" key="9">
    <source>
        <dbReference type="ARBA" id="ARBA00023242"/>
    </source>
</evidence>
<name>A0A485KVR7_9STRA</name>
<evidence type="ECO:0000256" key="3">
    <source>
        <dbReference type="ARBA" id="ARBA00022737"/>
    </source>
</evidence>
<evidence type="ECO:0000256" key="10">
    <source>
        <dbReference type="PROSITE-ProRule" id="PRU00042"/>
    </source>
</evidence>
<evidence type="ECO:0000259" key="11">
    <source>
        <dbReference type="PROSITE" id="PS50157"/>
    </source>
</evidence>
<keyword evidence="5" id="KW-0862">Zinc</keyword>
<keyword evidence="9" id="KW-0539">Nucleus</keyword>
<gene>
    <name evidence="13" type="primary">Aste57867_12488</name>
    <name evidence="12" type="ORF">As57867_012442</name>
    <name evidence="13" type="ORF">ASTE57867_12488</name>
</gene>
<dbReference type="OrthoDB" id="8117402at2759"/>
<organism evidence="13 14">
    <name type="scientific">Aphanomyces stellatus</name>
    <dbReference type="NCBI Taxonomy" id="120398"/>
    <lineage>
        <taxon>Eukaryota</taxon>
        <taxon>Sar</taxon>
        <taxon>Stramenopiles</taxon>
        <taxon>Oomycota</taxon>
        <taxon>Saprolegniomycetes</taxon>
        <taxon>Saprolegniales</taxon>
        <taxon>Verrucalvaceae</taxon>
        <taxon>Aphanomyces</taxon>
    </lineage>
</organism>
<evidence type="ECO:0000256" key="8">
    <source>
        <dbReference type="ARBA" id="ARBA00023163"/>
    </source>
</evidence>
<evidence type="ECO:0000256" key="7">
    <source>
        <dbReference type="ARBA" id="ARBA00023125"/>
    </source>
</evidence>
<evidence type="ECO:0000256" key="6">
    <source>
        <dbReference type="ARBA" id="ARBA00023015"/>
    </source>
</evidence>
<dbReference type="GO" id="GO:0005634">
    <property type="term" value="C:nucleus"/>
    <property type="evidence" value="ECO:0007669"/>
    <property type="project" value="UniProtKB-SubCell"/>
</dbReference>
<reference evidence="13 14" key="1">
    <citation type="submission" date="2019-03" db="EMBL/GenBank/DDBJ databases">
        <authorList>
            <person name="Gaulin E."/>
            <person name="Dumas B."/>
        </authorList>
    </citation>
    <scope>NUCLEOTIDE SEQUENCE [LARGE SCALE GENOMIC DNA]</scope>
    <source>
        <strain evidence="13">CBS 568.67</strain>
    </source>
</reference>
<evidence type="ECO:0000256" key="5">
    <source>
        <dbReference type="ARBA" id="ARBA00022833"/>
    </source>
</evidence>
<feature type="domain" description="C2H2-type" evidence="11">
    <location>
        <begin position="291"/>
        <end position="319"/>
    </location>
</feature>
<keyword evidence="6" id="KW-0805">Transcription regulation</keyword>
<keyword evidence="8" id="KW-0804">Transcription</keyword>
<dbReference type="InterPro" id="IPR036236">
    <property type="entry name" value="Znf_C2H2_sf"/>
</dbReference>
<dbReference type="PROSITE" id="PS00028">
    <property type="entry name" value="ZINC_FINGER_C2H2_1"/>
    <property type="match status" value="8"/>
</dbReference>
<keyword evidence="2" id="KW-0479">Metal-binding</keyword>
<dbReference type="FunFam" id="3.30.160.60:FF:000030">
    <property type="entry name" value="Zinc finger protein 628"/>
    <property type="match status" value="1"/>
</dbReference>
<dbReference type="Proteomes" id="UP000332933">
    <property type="component" value="Unassembled WGS sequence"/>
</dbReference>
<dbReference type="AlphaFoldDB" id="A0A485KVR7"/>
<dbReference type="PANTHER" id="PTHR24381:SF393">
    <property type="entry name" value="CHROMATIN-LINKED ADAPTOR FOR MSL PROTEINS, ISOFORM B"/>
    <property type="match status" value="1"/>
</dbReference>
<dbReference type="SMART" id="SM00355">
    <property type="entry name" value="ZnF_C2H2"/>
    <property type="match status" value="8"/>
</dbReference>
<comment type="subcellular location">
    <subcellularLocation>
        <location evidence="1">Nucleus</location>
    </subcellularLocation>
</comment>
<evidence type="ECO:0000313" key="12">
    <source>
        <dbReference type="EMBL" id="KAF0696767.1"/>
    </source>
</evidence>
<protein>
    <submittedName>
        <fullName evidence="13">Aste57867_12488 protein</fullName>
    </submittedName>
</protein>